<dbReference type="Proteomes" id="UP000234331">
    <property type="component" value="Unassembled WGS sequence"/>
</dbReference>
<accession>A0A2I2KXW3</accession>
<reference evidence="1 2" key="1">
    <citation type="submission" date="2017-06" db="EMBL/GenBank/DDBJ databases">
        <authorList>
            <person name="Kim H.J."/>
            <person name="Triplett B.A."/>
        </authorList>
    </citation>
    <scope>NUCLEOTIDE SEQUENCE [LARGE SCALE GENOMIC DNA]</scope>
    <source>
        <strain evidence="1">FRACA_ARgP5</strain>
    </source>
</reference>
<dbReference type="AlphaFoldDB" id="A0A2I2KXW3"/>
<proteinExistence type="predicted"/>
<protein>
    <submittedName>
        <fullName evidence="1">Uncharacterized protein</fullName>
    </submittedName>
</protein>
<organism evidence="1 2">
    <name type="scientific">Frankia canadensis</name>
    <dbReference type="NCBI Taxonomy" id="1836972"/>
    <lineage>
        <taxon>Bacteria</taxon>
        <taxon>Bacillati</taxon>
        <taxon>Actinomycetota</taxon>
        <taxon>Actinomycetes</taxon>
        <taxon>Frankiales</taxon>
        <taxon>Frankiaceae</taxon>
        <taxon>Frankia</taxon>
    </lineage>
</organism>
<gene>
    <name evidence="1" type="ORF">FRACA_4730002</name>
</gene>
<name>A0A2I2KXW3_9ACTN</name>
<evidence type="ECO:0000313" key="1">
    <source>
        <dbReference type="EMBL" id="SNQ50502.1"/>
    </source>
</evidence>
<keyword evidence="2" id="KW-1185">Reference proteome</keyword>
<sequence>MTLSVSDPVFPGVRISLWDNRNSPFRRLATLFPRLFSRNSRKESWKMACLMREPELSRVCAVKKRWEKSHGMGLADPGVARYHESFPANDGPDRR</sequence>
<dbReference type="EMBL" id="FZMO01000416">
    <property type="protein sequence ID" value="SNQ50502.1"/>
    <property type="molecule type" value="Genomic_DNA"/>
</dbReference>
<evidence type="ECO:0000313" key="2">
    <source>
        <dbReference type="Proteomes" id="UP000234331"/>
    </source>
</evidence>